<reference evidence="1" key="1">
    <citation type="submission" date="2023-04" db="EMBL/GenBank/DDBJ databases">
        <title>Draft Genome sequencing of Naganishia species isolated from polar environments using Oxford Nanopore Technology.</title>
        <authorList>
            <person name="Leo P."/>
            <person name="Venkateswaran K."/>
        </authorList>
    </citation>
    <scope>NUCLEOTIDE SEQUENCE</scope>
    <source>
        <strain evidence="1">MNA-CCFEE 5423</strain>
    </source>
</reference>
<dbReference type="EMBL" id="JASBWT010000001">
    <property type="protein sequence ID" value="KAJ9108808.1"/>
    <property type="molecule type" value="Genomic_DNA"/>
</dbReference>
<name>A0ACC2WBH3_9TREE</name>
<comment type="caution">
    <text evidence="1">The sequence shown here is derived from an EMBL/GenBank/DDBJ whole genome shotgun (WGS) entry which is preliminary data.</text>
</comment>
<dbReference type="Proteomes" id="UP001227268">
    <property type="component" value="Unassembled WGS sequence"/>
</dbReference>
<keyword evidence="2" id="KW-1185">Reference proteome</keyword>
<gene>
    <name evidence="1" type="ORF">QFC21_000128</name>
</gene>
<organism evidence="1 2">
    <name type="scientific">Naganishia friedmannii</name>
    <dbReference type="NCBI Taxonomy" id="89922"/>
    <lineage>
        <taxon>Eukaryota</taxon>
        <taxon>Fungi</taxon>
        <taxon>Dikarya</taxon>
        <taxon>Basidiomycota</taxon>
        <taxon>Agaricomycotina</taxon>
        <taxon>Tremellomycetes</taxon>
        <taxon>Filobasidiales</taxon>
        <taxon>Filobasidiaceae</taxon>
        <taxon>Naganishia</taxon>
    </lineage>
</organism>
<protein>
    <submittedName>
        <fullName evidence="1">Uncharacterized protein</fullName>
    </submittedName>
</protein>
<proteinExistence type="predicted"/>
<accession>A0ACC2WBH3</accession>
<evidence type="ECO:0000313" key="2">
    <source>
        <dbReference type="Proteomes" id="UP001227268"/>
    </source>
</evidence>
<evidence type="ECO:0000313" key="1">
    <source>
        <dbReference type="EMBL" id="KAJ9108808.1"/>
    </source>
</evidence>
<sequence length="844" mass="91815">MDTANADVQTATRPDMGKGTGSKSPLAGDSDTDLGASSSSASEFLEGSWATLSSAEVTSSQLEDLGSSDDEEKDSNGQLSPHPASSVMLSDSEFEPFSDSAYESDDPELTTTGKTYEYVTDQSWTDPDKSTPSNSTLSTMQGSFSRGLVSARTPAHSRASTLTRGHLTQLSRYQPVEIAEVLEDSQVELVFPRIPGEFGAGSTDTITSTSPLLSVQDQINASPKSQAKHHNFRDCSDQQSSEDDYIVLPTSSSEPSSRFATKPDDTTRAAATATAHHAFPTYPFHSRRGEKQGLELVDGIRDGISQRGKRVLEPNVSGNRHAEQYGKKHKKSQHKQYSEYPIESIAQRVLDPDQNGYQRLSLGLATDVTSSVQDEFCDFVENVDGRLLGSRTTWPVDQSWLDALSLARSQGLIMVDEPNACSEADILSFGSVSLAVAPSPAALSARRFNKQEDMATSDATVKGKETARMSSTTNNTLPHSGRLDKVKKIAFMASTVLVMAVFATGSWSQQHDSLKSQSSSGGHQTSETSNSATVFVTCSTAMQDSGNTACYQCTQVKLDDIPVTSTVQSSSTSSMTAASIPIASVTVTATPTPFGEELLIVPSAEEPFQPVSQNTVRSNPDSPLSHDWQRSRCCEDDLTRDSPTEPVGNTPPDTDADNGRQHTDMIKGHTLPSILYGTDNASLVTMIVENSLALTTAIDQAFNNFHDGLVNMGHWLGDSVWTHHRIRNSGRRFLFRHQGSRFFNETDAIKHKVKSDMNDLLAIVEQHMQGLTIEIDKAVRETRKSLIIAIRDTADAVEKHVGIEIPLPSFVSRDTNRERTKSTVSTWAEKFWQTIHHATVTLVI</sequence>